<evidence type="ECO:0000256" key="2">
    <source>
        <dbReference type="SAM" id="SignalP"/>
    </source>
</evidence>
<dbReference type="Proteomes" id="UP000688137">
    <property type="component" value="Unassembled WGS sequence"/>
</dbReference>
<feature type="signal peptide" evidence="2">
    <location>
        <begin position="1"/>
        <end position="16"/>
    </location>
</feature>
<organism evidence="3 4">
    <name type="scientific">Paramecium primaurelia</name>
    <dbReference type="NCBI Taxonomy" id="5886"/>
    <lineage>
        <taxon>Eukaryota</taxon>
        <taxon>Sar</taxon>
        <taxon>Alveolata</taxon>
        <taxon>Ciliophora</taxon>
        <taxon>Intramacronucleata</taxon>
        <taxon>Oligohymenophorea</taxon>
        <taxon>Peniculida</taxon>
        <taxon>Parameciidae</taxon>
        <taxon>Paramecium</taxon>
    </lineage>
</organism>
<protein>
    <recommendedName>
        <fullName evidence="5">Transmembrane protein</fullName>
    </recommendedName>
</protein>
<accession>A0A8S1LP64</accession>
<sequence length="538" mass="62906">MLIMCILIELYSKGLAKEYSIYQNDEQVLDSFSQFGIILGSNITYESQTDQPCYIINQKLKNKQSEEIILVPQYKEDVFSNFYNNGQLNGDINFIVQIVQIQTGAIVLSNEGELIYLKLVENKFKLTDQKKLSINTEQFLKPIYLQYIQKTNELLILLNGETIKIKIELESEQIFGEIMKIYDVFLTEQIKSVAFIEDLLFVASGEQGLHVYLVSKRVFEQIQCTIEFRNITDLRVFQENSIYFIFALDYEKGIKVITFNGKTSLFYENQKLTNIPFRGEIIDLYQNVLMVVEEKENESIIHELQISYENNTWKLIHQHTAQKYIQDIEMTENYAIIIGKNGHEIIYHSLPSYDINIQDKIIIPGLQKLFFLNKTESNNIQMFGITKHKFFTTRLQLFPQFISCFYSKEENEVKFTYHQNSTKCPGSSQNKLCHFKQNYTIQFVHPVLTSEQSIYVYIVGLIIVALFVVILGLLIKEFKRYQFFVKLHNSKDLYHQQSGSQAQPTHDIYALNSFDSPLKINKHTYIPSIPVQNDQKIE</sequence>
<proteinExistence type="predicted"/>
<keyword evidence="1" id="KW-1133">Transmembrane helix</keyword>
<name>A0A8S1LP64_PARPR</name>
<comment type="caution">
    <text evidence="3">The sequence shown here is derived from an EMBL/GenBank/DDBJ whole genome shotgun (WGS) entry which is preliminary data.</text>
</comment>
<reference evidence="3" key="1">
    <citation type="submission" date="2021-01" db="EMBL/GenBank/DDBJ databases">
        <authorList>
            <consortium name="Genoscope - CEA"/>
            <person name="William W."/>
        </authorList>
    </citation>
    <scope>NUCLEOTIDE SEQUENCE</scope>
</reference>
<dbReference type="AlphaFoldDB" id="A0A8S1LP64"/>
<dbReference type="EMBL" id="CAJJDM010000038">
    <property type="protein sequence ID" value="CAD8066316.1"/>
    <property type="molecule type" value="Genomic_DNA"/>
</dbReference>
<dbReference type="OMA" id="CTIEFRN"/>
<keyword evidence="1" id="KW-0812">Transmembrane</keyword>
<feature type="chain" id="PRO_5035916301" description="Transmembrane protein" evidence="2">
    <location>
        <begin position="17"/>
        <end position="538"/>
    </location>
</feature>
<feature type="transmembrane region" description="Helical" evidence="1">
    <location>
        <begin position="454"/>
        <end position="475"/>
    </location>
</feature>
<evidence type="ECO:0000313" key="4">
    <source>
        <dbReference type="Proteomes" id="UP000688137"/>
    </source>
</evidence>
<evidence type="ECO:0000313" key="3">
    <source>
        <dbReference type="EMBL" id="CAD8066316.1"/>
    </source>
</evidence>
<evidence type="ECO:0008006" key="5">
    <source>
        <dbReference type="Google" id="ProtNLM"/>
    </source>
</evidence>
<keyword evidence="2" id="KW-0732">Signal</keyword>
<gene>
    <name evidence="3" type="ORF">PPRIM_AZ9-3.1.T0390027</name>
</gene>
<evidence type="ECO:0000256" key="1">
    <source>
        <dbReference type="SAM" id="Phobius"/>
    </source>
</evidence>
<keyword evidence="4" id="KW-1185">Reference proteome</keyword>
<keyword evidence="1" id="KW-0472">Membrane</keyword>